<dbReference type="GO" id="GO:0000724">
    <property type="term" value="P:double-strand break repair via homologous recombination"/>
    <property type="evidence" value="ECO:0007669"/>
    <property type="project" value="TreeGrafter"/>
</dbReference>
<dbReference type="InterPro" id="IPR010994">
    <property type="entry name" value="RuvA_2-like"/>
</dbReference>
<comment type="caution">
    <text evidence="8">The sequence shown here is derived from an EMBL/GenBank/DDBJ whole genome shotgun (WGS) entry which is preliminary data.</text>
</comment>
<dbReference type="GO" id="GO:0000014">
    <property type="term" value="F:single-stranded DNA endodeoxyribonuclease activity"/>
    <property type="evidence" value="ECO:0007669"/>
    <property type="project" value="TreeGrafter"/>
</dbReference>
<evidence type="ECO:0000256" key="4">
    <source>
        <dbReference type="ARBA" id="ARBA00022801"/>
    </source>
</evidence>
<protein>
    <recommendedName>
        <fullName evidence="7">ERCC4 domain-containing protein</fullName>
    </recommendedName>
</protein>
<evidence type="ECO:0000259" key="7">
    <source>
        <dbReference type="SMART" id="SM00891"/>
    </source>
</evidence>
<organism evidence="8 9">
    <name type="scientific">Candidatus Marsarchaeota G2 archaeon ECH_B_SAG-F08</name>
    <dbReference type="NCBI Taxonomy" id="1978165"/>
    <lineage>
        <taxon>Archaea</taxon>
        <taxon>Candidatus Marsarchaeota</taxon>
        <taxon>Candidatus Marsarchaeota group 2</taxon>
    </lineage>
</organism>
<dbReference type="InterPro" id="IPR011335">
    <property type="entry name" value="Restrct_endonuc-II-like"/>
</dbReference>
<dbReference type="InterPro" id="IPR023606">
    <property type="entry name" value="CoA-Trfase_III_dom_1_sf"/>
</dbReference>
<keyword evidence="1" id="KW-0540">Nuclease</keyword>
<accession>A0A2R6BK46</accession>
<dbReference type="SMART" id="SM00891">
    <property type="entry name" value="ERCC4"/>
    <property type="match status" value="1"/>
</dbReference>
<keyword evidence="3" id="KW-0227">DNA damage</keyword>
<keyword evidence="2" id="KW-0255">Endonuclease</keyword>
<evidence type="ECO:0000256" key="3">
    <source>
        <dbReference type="ARBA" id="ARBA00022763"/>
    </source>
</evidence>
<dbReference type="CDD" id="cd20075">
    <property type="entry name" value="XPF_nuclease_XPF_arch"/>
    <property type="match status" value="1"/>
</dbReference>
<proteinExistence type="predicted"/>
<evidence type="ECO:0000256" key="5">
    <source>
        <dbReference type="ARBA" id="ARBA00023125"/>
    </source>
</evidence>
<dbReference type="InterPro" id="IPR006166">
    <property type="entry name" value="ERCC4_domain"/>
</dbReference>
<dbReference type="EMBL" id="NEXM01000021">
    <property type="protein sequence ID" value="PSN99002.1"/>
    <property type="molecule type" value="Genomic_DNA"/>
</dbReference>
<evidence type="ECO:0000313" key="9">
    <source>
        <dbReference type="Proteomes" id="UP000240381"/>
    </source>
</evidence>
<keyword evidence="6" id="KW-0234">DNA repair</keyword>
<dbReference type="SUPFAM" id="SSF52980">
    <property type="entry name" value="Restriction endonuclease-like"/>
    <property type="match status" value="1"/>
</dbReference>
<dbReference type="Gene3D" id="1.10.150.20">
    <property type="entry name" value="5' to 3' exonuclease, C-terminal subdomain"/>
    <property type="match status" value="1"/>
</dbReference>
<dbReference type="GO" id="GO:1901255">
    <property type="term" value="P:nucleotide-excision repair involved in interstrand cross-link repair"/>
    <property type="evidence" value="ECO:0007669"/>
    <property type="project" value="TreeGrafter"/>
</dbReference>
<evidence type="ECO:0000256" key="6">
    <source>
        <dbReference type="ARBA" id="ARBA00023204"/>
    </source>
</evidence>
<dbReference type="AlphaFoldDB" id="A0A2R6BK46"/>
<dbReference type="SUPFAM" id="SSF89796">
    <property type="entry name" value="CoA-transferase family III (CaiB/BaiF)"/>
    <property type="match status" value="1"/>
</dbReference>
<evidence type="ECO:0000313" key="8">
    <source>
        <dbReference type="EMBL" id="PSN99002.1"/>
    </source>
</evidence>
<reference evidence="8 9" key="1">
    <citation type="submission" date="2017-04" db="EMBL/GenBank/DDBJ databases">
        <title>Novel microbial lineages endemic to geothermal iron-oxide mats fill important gaps in the evolutionary history of Archaea.</title>
        <authorList>
            <person name="Jay Z.J."/>
            <person name="Beam J.P."/>
            <person name="Dlakic M."/>
            <person name="Rusch D.B."/>
            <person name="Kozubal M.A."/>
            <person name="Inskeep W.P."/>
        </authorList>
    </citation>
    <scope>NUCLEOTIDE SEQUENCE [LARGE SCALE GENOMIC DNA]</scope>
    <source>
        <strain evidence="8">ECH_B_SAG-F08</strain>
    </source>
</reference>
<keyword evidence="5" id="KW-0238">DNA-binding</keyword>
<keyword evidence="4" id="KW-0378">Hydrolase</keyword>
<feature type="domain" description="ERCC4" evidence="7">
    <location>
        <begin position="19"/>
        <end position="99"/>
    </location>
</feature>
<name>A0A2R6BK46_9ARCH</name>
<evidence type="ECO:0000256" key="1">
    <source>
        <dbReference type="ARBA" id="ARBA00022722"/>
    </source>
</evidence>
<dbReference type="Pfam" id="PF14520">
    <property type="entry name" value="HHH_5"/>
    <property type="match status" value="1"/>
</dbReference>
<dbReference type="Gene3D" id="3.40.50.10130">
    <property type="match status" value="1"/>
</dbReference>
<dbReference type="Proteomes" id="UP000240381">
    <property type="component" value="Unassembled WGS sequence"/>
</dbReference>
<dbReference type="GO" id="GO:0003697">
    <property type="term" value="F:single-stranded DNA binding"/>
    <property type="evidence" value="ECO:0007669"/>
    <property type="project" value="TreeGrafter"/>
</dbReference>
<dbReference type="Pfam" id="PF02732">
    <property type="entry name" value="ERCC4"/>
    <property type="match status" value="1"/>
</dbReference>
<dbReference type="PANTHER" id="PTHR10150:SF0">
    <property type="entry name" value="DNA REPAIR ENDONUCLEASE XPF"/>
    <property type="match status" value="1"/>
</dbReference>
<gene>
    <name evidence="8" type="ORF">B9Q11_01430</name>
</gene>
<sequence>MVPNSLSVHKKNVCVMKHLFVADYREKGSTLLELLSAMGYQPSFDRLDVADYVVSGGYAIERKSVHDLVSSILDGRLVDQITRMCEVYERRSLLVIGSLKEAEKLSPNTSLLYSSLAWTTLKGVAIVVFEEEKQAAEFLRWLIQKSSEAEKRGFEPLIRRKPKSGRAELEVLNVLSSLPGVGPVTANRLLQEFGSLSAIFSASYSKLEAVVGAAKAKRLYNLFNLKKQQAKERDIEEALLNPHAKEREVIQRISHPLLKELDVVFSPPRLKNNPAALSSPPPLLGSHTLEVLLKLGYTQNEVKELESKGVVKLATPL</sequence>
<dbReference type="GO" id="GO:0003684">
    <property type="term" value="F:damaged DNA binding"/>
    <property type="evidence" value="ECO:0007669"/>
    <property type="project" value="TreeGrafter"/>
</dbReference>
<dbReference type="SUPFAM" id="SSF47781">
    <property type="entry name" value="RuvA domain 2-like"/>
    <property type="match status" value="1"/>
</dbReference>
<evidence type="ECO:0000256" key="2">
    <source>
        <dbReference type="ARBA" id="ARBA00022759"/>
    </source>
</evidence>
<dbReference type="PANTHER" id="PTHR10150">
    <property type="entry name" value="DNA REPAIR ENDONUCLEASE XPF"/>
    <property type="match status" value="1"/>
</dbReference>